<evidence type="ECO:0000313" key="1">
    <source>
        <dbReference type="EMBL" id="MBL1081030.1"/>
    </source>
</evidence>
<accession>A0A937EEU5</accession>
<reference evidence="1" key="1">
    <citation type="submission" date="2021-01" db="EMBL/GenBank/DDBJ databases">
        <title>WGS of actinomycetes isolated from Thailand.</title>
        <authorList>
            <person name="Thawai C."/>
        </authorList>
    </citation>
    <scope>NUCLEOTIDE SEQUENCE</scope>
    <source>
        <strain evidence="1">RCU-197</strain>
    </source>
</reference>
<sequence length="111" mass="11107">MASTEPARIRVKATAIVAVSRSSRKSAPAATATAGLTYVITVARVGPASLISSRKATKATAVQITPRPASAARTDAEGACEGQVAAAAGAYTSAASARQGAVRCRDGTSFR</sequence>
<keyword evidence="2" id="KW-1185">Reference proteome</keyword>
<dbReference type="Proteomes" id="UP000661858">
    <property type="component" value="Unassembled WGS sequence"/>
</dbReference>
<comment type="caution">
    <text evidence="1">The sequence shown here is derived from an EMBL/GenBank/DDBJ whole genome shotgun (WGS) entry which is preliminary data.</text>
</comment>
<dbReference type="AlphaFoldDB" id="A0A937EEU5"/>
<dbReference type="EMBL" id="JAERRK010000001">
    <property type="protein sequence ID" value="MBL1081030.1"/>
    <property type="molecule type" value="Genomic_DNA"/>
</dbReference>
<name>A0A937EEU5_9ACTN</name>
<organism evidence="1 2">
    <name type="scientific">Streptomyces actinomycinicus</name>
    <dbReference type="NCBI Taxonomy" id="1695166"/>
    <lineage>
        <taxon>Bacteria</taxon>
        <taxon>Bacillati</taxon>
        <taxon>Actinomycetota</taxon>
        <taxon>Actinomycetes</taxon>
        <taxon>Kitasatosporales</taxon>
        <taxon>Streptomycetaceae</taxon>
        <taxon>Streptomyces</taxon>
    </lineage>
</organism>
<proteinExistence type="predicted"/>
<gene>
    <name evidence="1" type="ORF">JK359_03420</name>
</gene>
<protein>
    <submittedName>
        <fullName evidence="1">Uncharacterized protein</fullName>
    </submittedName>
</protein>
<evidence type="ECO:0000313" key="2">
    <source>
        <dbReference type="Proteomes" id="UP000661858"/>
    </source>
</evidence>